<dbReference type="EMBL" id="CM042880">
    <property type="protein sequence ID" value="KAI4389917.1"/>
    <property type="molecule type" value="Genomic_DNA"/>
</dbReference>
<dbReference type="Proteomes" id="UP001057402">
    <property type="component" value="Chromosome 1"/>
</dbReference>
<proteinExistence type="predicted"/>
<name>A0ACB9SNX9_9MYRT</name>
<keyword evidence="2" id="KW-1185">Reference proteome</keyword>
<protein>
    <submittedName>
        <fullName evidence="1">Uncharacterized protein</fullName>
    </submittedName>
</protein>
<comment type="caution">
    <text evidence="1">The sequence shown here is derived from an EMBL/GenBank/DDBJ whole genome shotgun (WGS) entry which is preliminary data.</text>
</comment>
<evidence type="ECO:0000313" key="2">
    <source>
        <dbReference type="Proteomes" id="UP001057402"/>
    </source>
</evidence>
<gene>
    <name evidence="1" type="ORF">MLD38_002084</name>
</gene>
<sequence>MDLAQDHIVTLCGPTILLASPLHRLRIHSQSRECSVGKAIAEEDNVVTLLGHGKNVYGPEIHEWPQRDRAGGHSEVLGNLTLSTAVNSLFPNFHVHGFSGTEIYGPTGQPYGFYHPSVVTLLPLGRDCFCRLISPLGAPPPVP</sequence>
<organism evidence="1 2">
    <name type="scientific">Melastoma candidum</name>
    <dbReference type="NCBI Taxonomy" id="119954"/>
    <lineage>
        <taxon>Eukaryota</taxon>
        <taxon>Viridiplantae</taxon>
        <taxon>Streptophyta</taxon>
        <taxon>Embryophyta</taxon>
        <taxon>Tracheophyta</taxon>
        <taxon>Spermatophyta</taxon>
        <taxon>Magnoliopsida</taxon>
        <taxon>eudicotyledons</taxon>
        <taxon>Gunneridae</taxon>
        <taxon>Pentapetalae</taxon>
        <taxon>rosids</taxon>
        <taxon>malvids</taxon>
        <taxon>Myrtales</taxon>
        <taxon>Melastomataceae</taxon>
        <taxon>Melastomatoideae</taxon>
        <taxon>Melastomateae</taxon>
        <taxon>Melastoma</taxon>
    </lineage>
</organism>
<accession>A0ACB9SNX9</accession>
<evidence type="ECO:0000313" key="1">
    <source>
        <dbReference type="EMBL" id="KAI4389917.1"/>
    </source>
</evidence>
<reference evidence="2" key="1">
    <citation type="journal article" date="2023" name="Front. Plant Sci.">
        <title>Chromosomal-level genome assembly of Melastoma candidum provides insights into trichome evolution.</title>
        <authorList>
            <person name="Zhong Y."/>
            <person name="Wu W."/>
            <person name="Sun C."/>
            <person name="Zou P."/>
            <person name="Liu Y."/>
            <person name="Dai S."/>
            <person name="Zhou R."/>
        </authorList>
    </citation>
    <scope>NUCLEOTIDE SEQUENCE [LARGE SCALE GENOMIC DNA]</scope>
</reference>